<dbReference type="PANTHER" id="PTHR47844">
    <property type="entry name" value="SYNTHASE CPS1, PUTATIVE (AFU_ORTHOLOGUE AFUA_7G02500)-RELATED"/>
    <property type="match status" value="1"/>
</dbReference>
<evidence type="ECO:0000256" key="3">
    <source>
        <dbReference type="ARBA" id="ARBA00022679"/>
    </source>
</evidence>
<dbReference type="Proteomes" id="UP000800041">
    <property type="component" value="Unassembled WGS sequence"/>
</dbReference>
<proteinExistence type="predicted"/>
<keyword evidence="4" id="KW-0812">Transmembrane</keyword>
<sequence>IYRLLRTCLSRILAHQLQVTHLPLSPSYTPGDVSIVIPTIDPDDFFPINLRSLLANSPYEIIIVTIQSQLNHTRSLLASADVSFPSITIYALSFPSKRKQLAHGILHTTGKFTVLVDDDVVWSPSFLRHALAPFEDPRVGGIGTRQYIIPPFPSAPTKSSTEARADWSIYHHLASRRIVRRNRQISASNFLDGGVTCLSGRTAVYRSSILKDPAFLHAFTHDFWMYRYLLDSGDDTFITRWLIKMGWDMKIQVASFADVGTRGVGDSRFLKQVLRWRRNAVRSALICVLDVSSGIWRHPYVAFNMLESIVKPPLLVLLAIRKRKAPGL</sequence>
<protein>
    <submittedName>
        <fullName evidence="8">Glycosyltransferase family 2 protein</fullName>
    </submittedName>
</protein>
<dbReference type="EMBL" id="ML977198">
    <property type="protein sequence ID" value="KAF1981516.1"/>
    <property type="molecule type" value="Genomic_DNA"/>
</dbReference>
<evidence type="ECO:0000256" key="5">
    <source>
        <dbReference type="ARBA" id="ARBA00022989"/>
    </source>
</evidence>
<keyword evidence="3 8" id="KW-0808">Transferase</keyword>
<feature type="non-terminal residue" evidence="8">
    <location>
        <position position="1"/>
    </location>
</feature>
<evidence type="ECO:0000256" key="4">
    <source>
        <dbReference type="ARBA" id="ARBA00022692"/>
    </source>
</evidence>
<evidence type="ECO:0000256" key="1">
    <source>
        <dbReference type="ARBA" id="ARBA00004370"/>
    </source>
</evidence>
<evidence type="ECO:0000313" key="8">
    <source>
        <dbReference type="EMBL" id="KAF1981516.1"/>
    </source>
</evidence>
<dbReference type="OrthoDB" id="2849215at2759"/>
<dbReference type="AlphaFoldDB" id="A0A6G1GKN7"/>
<organism evidence="8 9">
    <name type="scientific">Aulographum hederae CBS 113979</name>
    <dbReference type="NCBI Taxonomy" id="1176131"/>
    <lineage>
        <taxon>Eukaryota</taxon>
        <taxon>Fungi</taxon>
        <taxon>Dikarya</taxon>
        <taxon>Ascomycota</taxon>
        <taxon>Pezizomycotina</taxon>
        <taxon>Dothideomycetes</taxon>
        <taxon>Pleosporomycetidae</taxon>
        <taxon>Aulographales</taxon>
        <taxon>Aulographaceae</taxon>
    </lineage>
</organism>
<keyword evidence="9" id="KW-1185">Reference proteome</keyword>
<accession>A0A6G1GKN7</accession>
<keyword evidence="5" id="KW-1133">Transmembrane helix</keyword>
<reference evidence="8" key="1">
    <citation type="journal article" date="2020" name="Stud. Mycol.">
        <title>101 Dothideomycetes genomes: a test case for predicting lifestyles and emergence of pathogens.</title>
        <authorList>
            <person name="Haridas S."/>
            <person name="Albert R."/>
            <person name="Binder M."/>
            <person name="Bloem J."/>
            <person name="Labutti K."/>
            <person name="Salamov A."/>
            <person name="Andreopoulos B."/>
            <person name="Baker S."/>
            <person name="Barry K."/>
            <person name="Bills G."/>
            <person name="Bluhm B."/>
            <person name="Cannon C."/>
            <person name="Castanera R."/>
            <person name="Culley D."/>
            <person name="Daum C."/>
            <person name="Ezra D."/>
            <person name="Gonzalez J."/>
            <person name="Henrissat B."/>
            <person name="Kuo A."/>
            <person name="Liang C."/>
            <person name="Lipzen A."/>
            <person name="Lutzoni F."/>
            <person name="Magnuson J."/>
            <person name="Mondo S."/>
            <person name="Nolan M."/>
            <person name="Ohm R."/>
            <person name="Pangilinan J."/>
            <person name="Park H.-J."/>
            <person name="Ramirez L."/>
            <person name="Alfaro M."/>
            <person name="Sun H."/>
            <person name="Tritt A."/>
            <person name="Yoshinaga Y."/>
            <person name="Zwiers L.-H."/>
            <person name="Turgeon B."/>
            <person name="Goodwin S."/>
            <person name="Spatafora J."/>
            <person name="Crous P."/>
            <person name="Grigoriev I."/>
        </authorList>
    </citation>
    <scope>NUCLEOTIDE SEQUENCE</scope>
    <source>
        <strain evidence="8">CBS 113979</strain>
    </source>
</reference>
<dbReference type="Gene3D" id="3.90.550.10">
    <property type="entry name" value="Spore Coat Polysaccharide Biosynthesis Protein SpsA, Chain A"/>
    <property type="match status" value="1"/>
</dbReference>
<dbReference type="PANTHER" id="PTHR47844:SF1">
    <property type="entry name" value="EXOSTOSIN-LIKE 2"/>
    <property type="match status" value="1"/>
</dbReference>
<comment type="subcellular location">
    <subcellularLocation>
        <location evidence="1">Membrane</location>
    </subcellularLocation>
</comment>
<evidence type="ECO:0000256" key="2">
    <source>
        <dbReference type="ARBA" id="ARBA00022676"/>
    </source>
</evidence>
<dbReference type="GO" id="GO:0016020">
    <property type="term" value="C:membrane"/>
    <property type="evidence" value="ECO:0007669"/>
    <property type="project" value="UniProtKB-SubCell"/>
</dbReference>
<dbReference type="Pfam" id="PF13641">
    <property type="entry name" value="Glyco_tranf_2_3"/>
    <property type="match status" value="1"/>
</dbReference>
<keyword evidence="7" id="KW-0325">Glycoprotein</keyword>
<evidence type="ECO:0000256" key="7">
    <source>
        <dbReference type="ARBA" id="ARBA00023180"/>
    </source>
</evidence>
<gene>
    <name evidence="8" type="ORF">K402DRAFT_342311</name>
</gene>
<name>A0A6G1GKN7_9PEZI</name>
<dbReference type="InterPro" id="IPR029044">
    <property type="entry name" value="Nucleotide-diphossugar_trans"/>
</dbReference>
<dbReference type="InterPro" id="IPR052427">
    <property type="entry name" value="Glycosyltrans_GT2/GT47"/>
</dbReference>
<keyword evidence="2" id="KW-0328">Glycosyltransferase</keyword>
<evidence type="ECO:0000256" key="6">
    <source>
        <dbReference type="ARBA" id="ARBA00023136"/>
    </source>
</evidence>
<dbReference type="SUPFAM" id="SSF53448">
    <property type="entry name" value="Nucleotide-diphospho-sugar transferases"/>
    <property type="match status" value="1"/>
</dbReference>
<dbReference type="GO" id="GO:0016757">
    <property type="term" value="F:glycosyltransferase activity"/>
    <property type="evidence" value="ECO:0007669"/>
    <property type="project" value="UniProtKB-KW"/>
</dbReference>
<evidence type="ECO:0000313" key="9">
    <source>
        <dbReference type="Proteomes" id="UP000800041"/>
    </source>
</evidence>
<keyword evidence="6" id="KW-0472">Membrane</keyword>